<dbReference type="AlphaFoldDB" id="A0A3G7TKU9"/>
<evidence type="ECO:0000313" key="1">
    <source>
        <dbReference type="EMBL" id="AZE47713.1"/>
    </source>
</evidence>
<dbReference type="EMBL" id="CP027753">
    <property type="protein sequence ID" value="AZE47713.1"/>
    <property type="molecule type" value="Genomic_DNA"/>
</dbReference>
<protein>
    <submittedName>
        <fullName evidence="1">Uncharacterized protein</fullName>
    </submittedName>
</protein>
<proteinExistence type="predicted"/>
<dbReference type="Proteomes" id="UP000268048">
    <property type="component" value="Chromosome"/>
</dbReference>
<evidence type="ECO:0000313" key="2">
    <source>
        <dbReference type="Proteomes" id="UP000268048"/>
    </source>
</evidence>
<accession>A0A3G7TKU9</accession>
<reference evidence="1 2" key="1">
    <citation type="submission" date="2018-03" db="EMBL/GenBank/DDBJ databases">
        <title>Diversity of phytobeneficial traits revealed by whole-genome analysis of worldwide-isolated phenazine-producing Pseudomonas spp.</title>
        <authorList>
            <person name="Biessy A."/>
            <person name="Novinscak A."/>
            <person name="Blom J."/>
            <person name="Leger G."/>
            <person name="Thomashow L.S."/>
            <person name="Cazorla F.M."/>
            <person name="Josic D."/>
            <person name="Filion M."/>
        </authorList>
    </citation>
    <scope>NUCLEOTIDE SEQUENCE [LARGE SCALE GENOMIC DNA]</scope>
    <source>
        <strain evidence="1 2">B25</strain>
    </source>
</reference>
<sequence>MTSIELKNFQNKIQNLFKPFGWAPTERQLEELARRFAELNPASFDNAFKVFKEIFPGLYYEAFEGMDNSDYKALLAVAIAGSKAAQR</sequence>
<gene>
    <name evidence="1" type="ORF">C4K04_2029</name>
</gene>
<dbReference type="RefSeq" id="WP_124319914.1">
    <property type="nucleotide sequence ID" value="NZ_CP027753.1"/>
</dbReference>
<name>A0A3G7TKU9_9PSED</name>
<organism evidence="1 2">
    <name type="scientific">Pseudomonas chlororaphis</name>
    <dbReference type="NCBI Taxonomy" id="587753"/>
    <lineage>
        <taxon>Bacteria</taxon>
        <taxon>Pseudomonadati</taxon>
        <taxon>Pseudomonadota</taxon>
        <taxon>Gammaproteobacteria</taxon>
        <taxon>Pseudomonadales</taxon>
        <taxon>Pseudomonadaceae</taxon>
        <taxon>Pseudomonas</taxon>
    </lineage>
</organism>